<feature type="transmembrane region" description="Helical" evidence="1">
    <location>
        <begin position="20"/>
        <end position="39"/>
    </location>
</feature>
<keyword evidence="1" id="KW-0472">Membrane</keyword>
<feature type="transmembrane region" description="Helical" evidence="1">
    <location>
        <begin position="137"/>
        <end position="155"/>
    </location>
</feature>
<organism evidence="2">
    <name type="scientific">Singulisphaera sp. Ch08</name>
    <dbReference type="NCBI Taxonomy" id="3120278"/>
    <lineage>
        <taxon>Bacteria</taxon>
        <taxon>Pseudomonadati</taxon>
        <taxon>Planctomycetota</taxon>
        <taxon>Planctomycetia</taxon>
        <taxon>Isosphaerales</taxon>
        <taxon>Isosphaeraceae</taxon>
        <taxon>Singulisphaera</taxon>
    </lineage>
</organism>
<name>A0AAU7CCQ4_9BACT</name>
<feature type="transmembrane region" description="Helical" evidence="1">
    <location>
        <begin position="312"/>
        <end position="331"/>
    </location>
</feature>
<keyword evidence="1" id="KW-0812">Transmembrane</keyword>
<keyword evidence="1" id="KW-1133">Transmembrane helix</keyword>
<proteinExistence type="predicted"/>
<feature type="transmembrane region" description="Helical" evidence="1">
    <location>
        <begin position="338"/>
        <end position="356"/>
    </location>
</feature>
<gene>
    <name evidence="2" type="ORF">V5E97_32695</name>
</gene>
<evidence type="ECO:0000313" key="2">
    <source>
        <dbReference type="EMBL" id="XBH03029.1"/>
    </source>
</evidence>
<dbReference type="EMBL" id="CP155447">
    <property type="protein sequence ID" value="XBH03029.1"/>
    <property type="molecule type" value="Genomic_DNA"/>
</dbReference>
<reference evidence="2" key="1">
    <citation type="submission" date="2024-05" db="EMBL/GenBank/DDBJ databases">
        <title>Planctomycetes of the genus Singulisphaera possess chitinolytic capabilities.</title>
        <authorList>
            <person name="Ivanova A."/>
        </authorList>
    </citation>
    <scope>NUCLEOTIDE SEQUENCE</scope>
    <source>
        <strain evidence="2">Ch08T</strain>
    </source>
</reference>
<accession>A0AAU7CCQ4</accession>
<sequence>MTLTSMDDVSTWHPDRRPWGVGDVVALLVWSLAIAVFFWDAVSLQKALFYFDITEINFPYRDFFARELRAGRFSRWCPGLYCGFPLYSESQAGYLHPLKYLLYPWLPTWQAFNLDTILSIWLTGIGTYGWLRRHVGAAGALAGAGVFGLGGFVWAHLIHTSMINSLISVPFIVWALEVAWERGRWWPIVLGALALACQVFSGHMQDTILTSELIALYGLYRAATESTRRSRLAALGMAMGLIALAGAIASVQGLPSKELHSRSPRSKGLTWEELTYGSWHPELLPTLIVREAYGTVSRDTDWMDGFYPYHEMNAYLGAIALALAVLGGAAYRDRWVGFWVILAGLGSILMLGRFTFLFDFAHRIPIIGSGRIPVRYHLWVSLAVAALTAVGVDRLSRPGTVRLRPALLTIGIMVAISIPILIYAYTPVWSQPNRWRYPYHLARFDWLGSQIRFGVLRTSILVAIAWAVAATAARASSPMLRSRLVAILPVLILADLLGAHFSDVPTITPRYWTDPPESARRLKADPEFVRLFGFAKRASNEPGYASEPVDFLSVRDTLDWSLPPVWDLATARGETPMLPRRLLEFTDHVLPGDGRFDLQAVTHLVTGMANIKGWGKGVPAGSAFIYRNQTALPRARMIGKPIYVESETAAIAALDRFKPTLRDQLVVEDPTQPLPVDTMVTGTATITRELPERVEIKTESTGPAYLVLADTFDPGWSATVDGREVPIRPAYVAFRAVFVPAGTHTVLFRYRPAGFTLGLTITGLGTLVGVALLIWKRRLVLDTEHKTLDWPRGWPIAGMALLLLIVLLSAFEVDDGKRPVIHSRWARSFHRFTWGAGIEAINPPRGKDEVAPRFGAPQP</sequence>
<evidence type="ECO:0000256" key="1">
    <source>
        <dbReference type="SAM" id="Phobius"/>
    </source>
</evidence>
<feature type="transmembrane region" description="Helical" evidence="1">
    <location>
        <begin position="446"/>
        <end position="472"/>
    </location>
</feature>
<dbReference type="PANTHER" id="PTHR38454:SF1">
    <property type="entry name" value="INTEGRAL MEMBRANE PROTEIN"/>
    <property type="match status" value="1"/>
</dbReference>
<dbReference type="RefSeq" id="WP_406695769.1">
    <property type="nucleotide sequence ID" value="NZ_CP155447.1"/>
</dbReference>
<feature type="transmembrane region" description="Helical" evidence="1">
    <location>
        <begin position="755"/>
        <end position="774"/>
    </location>
</feature>
<feature type="transmembrane region" description="Helical" evidence="1">
    <location>
        <begin position="112"/>
        <end position="131"/>
    </location>
</feature>
<dbReference type="InterPro" id="IPR018580">
    <property type="entry name" value="Uncharacterised_YfhO"/>
</dbReference>
<protein>
    <submittedName>
        <fullName evidence="2">YfhO family protein</fullName>
    </submittedName>
</protein>
<dbReference type="PANTHER" id="PTHR38454">
    <property type="entry name" value="INTEGRAL MEMBRANE PROTEIN-RELATED"/>
    <property type="match status" value="1"/>
</dbReference>
<feature type="transmembrane region" description="Helical" evidence="1">
    <location>
        <begin position="794"/>
        <end position="813"/>
    </location>
</feature>
<dbReference type="AlphaFoldDB" id="A0AAU7CCQ4"/>
<dbReference type="Pfam" id="PF09586">
    <property type="entry name" value="YfhO"/>
    <property type="match status" value="1"/>
</dbReference>
<feature type="transmembrane region" description="Helical" evidence="1">
    <location>
        <begin position="407"/>
        <end position="426"/>
    </location>
</feature>
<feature type="transmembrane region" description="Helical" evidence="1">
    <location>
        <begin position="232"/>
        <end position="254"/>
    </location>
</feature>
<feature type="transmembrane region" description="Helical" evidence="1">
    <location>
        <begin position="376"/>
        <end position="395"/>
    </location>
</feature>